<evidence type="ECO:0000313" key="4">
    <source>
        <dbReference type="Proteomes" id="UP000243686"/>
    </source>
</evidence>
<gene>
    <name evidence="3" type="ORF">X801_05542</name>
</gene>
<dbReference type="EMBL" id="KV894024">
    <property type="protein sequence ID" value="OON18603.1"/>
    <property type="molecule type" value="Genomic_DNA"/>
</dbReference>
<proteinExistence type="predicted"/>
<feature type="compositionally biased region" description="Basic and acidic residues" evidence="1">
    <location>
        <begin position="755"/>
        <end position="769"/>
    </location>
</feature>
<feature type="non-terminal residue" evidence="3">
    <location>
        <position position="1"/>
    </location>
</feature>
<dbReference type="Pfam" id="PF19009">
    <property type="entry name" value="DUF5738"/>
    <property type="match status" value="2"/>
</dbReference>
<protein>
    <recommendedName>
        <fullName evidence="2">DUF5738 domain-containing protein</fullName>
    </recommendedName>
</protein>
<keyword evidence="4" id="KW-1185">Reference proteome</keyword>
<feature type="compositionally biased region" description="Basic and acidic residues" evidence="1">
    <location>
        <begin position="650"/>
        <end position="661"/>
    </location>
</feature>
<dbReference type="AlphaFoldDB" id="A0A1S8WWK3"/>
<feature type="domain" description="DUF5738" evidence="2">
    <location>
        <begin position="241"/>
        <end position="476"/>
    </location>
</feature>
<dbReference type="InterPro" id="IPR043799">
    <property type="entry name" value="DUF5738"/>
</dbReference>
<feature type="non-terminal residue" evidence="3">
    <location>
        <position position="816"/>
    </location>
</feature>
<dbReference type="Proteomes" id="UP000243686">
    <property type="component" value="Unassembled WGS sequence"/>
</dbReference>
<organism evidence="3 4">
    <name type="scientific">Opisthorchis viverrini</name>
    <name type="common">Southeast Asian liver fluke</name>
    <dbReference type="NCBI Taxonomy" id="6198"/>
    <lineage>
        <taxon>Eukaryota</taxon>
        <taxon>Metazoa</taxon>
        <taxon>Spiralia</taxon>
        <taxon>Lophotrochozoa</taxon>
        <taxon>Platyhelminthes</taxon>
        <taxon>Trematoda</taxon>
        <taxon>Digenea</taxon>
        <taxon>Opisthorchiida</taxon>
        <taxon>Opisthorchiata</taxon>
        <taxon>Opisthorchiidae</taxon>
        <taxon>Opisthorchis</taxon>
    </lineage>
</organism>
<sequence>LVAPGIQCGAALVTELDAYQRRIHELIHFIDGIAQHWWDRLYQYKFNLVKRPSKSAEEICFYRNRLWAHMQHFTLRSVVLAASAVATLEQRSAADKLLPPINVYLSPTSYKLRDDSALLEAASNLARRLGNVEYLKQRLLLSVLTWITSDGRDFGLRAQRVAHLVRYTEPCLIEKFSGLQAVLKQYYRPNQSTANLKIDEKAEVTTATRLSTTNARIMEAVNCVFLQAHQYITVPPTVTPGSGTQCGSALATEIDSYRRRIQTLLHFFDCIAQHWWDHLYPYKRNLIKRPSKSADEVRSYRSRLLARLNKFTMRTVVPAASAIATMEAHASVKVLPSNLLSPLAADFAHGEIPSIVDNSDVLLQKACHLARRISDIEKLKQRLILSALTWITSDGRDLTVRAQRIALLARHAEPCLIEHFSGVRALLTHYYRPRVLVQKISDKASSSKFTSSSRVEPITAARLTSTNEEIVRAIEAVIPKGHHHLTFTSTINPETFGDELRSSVDRSVLSDPIENGIPTADAIIAFPNLALTNDDVELNPAAVKLPILPSIVLNPLSIDTSQLDWLSYQINQREFNLHVLNTEEPEGDPYRPTDSPVFPRIKDLESYSPDQSEYNEPKLQRGDFEEPIWGNRTPITTPYSKEPLWSPSSRESEISEIDESRPSSTLLLHERVKQMDDRTSAYEFTIGKLSEESNKTGFLAAPSAPYGENATGSERESLTLKSEFSAGSVHGTETRSIVVTSPCGEGEESQIKPTHSMEHKHQNREDGKSWNRSVVNAKSASIVNTRRGKTSKASGNMAKRSTMEDTKLGILANEIY</sequence>
<reference evidence="3 4" key="1">
    <citation type="submission" date="2015-03" db="EMBL/GenBank/DDBJ databases">
        <title>Draft genome of the nematode, Opisthorchis viverrini.</title>
        <authorList>
            <person name="Mitreva M."/>
        </authorList>
    </citation>
    <scope>NUCLEOTIDE SEQUENCE [LARGE SCALE GENOMIC DNA]</scope>
    <source>
        <strain evidence="3">Khon Kaen</strain>
    </source>
</reference>
<feature type="region of interest" description="Disordered" evidence="1">
    <location>
        <begin position="640"/>
        <end position="662"/>
    </location>
</feature>
<feature type="domain" description="DUF5738" evidence="2">
    <location>
        <begin position="5"/>
        <end position="198"/>
    </location>
</feature>
<feature type="region of interest" description="Disordered" evidence="1">
    <location>
        <begin position="726"/>
        <end position="771"/>
    </location>
</feature>
<evidence type="ECO:0000313" key="3">
    <source>
        <dbReference type="EMBL" id="OON18603.1"/>
    </source>
</evidence>
<evidence type="ECO:0000259" key="2">
    <source>
        <dbReference type="Pfam" id="PF19009"/>
    </source>
</evidence>
<evidence type="ECO:0000256" key="1">
    <source>
        <dbReference type="SAM" id="MobiDB-lite"/>
    </source>
</evidence>
<name>A0A1S8WWK3_OPIVI</name>
<accession>A0A1S8WWK3</accession>